<dbReference type="InterPro" id="IPR013324">
    <property type="entry name" value="RNA_pol_sigma_r3/r4-like"/>
</dbReference>
<dbReference type="GO" id="GO:0003677">
    <property type="term" value="F:DNA binding"/>
    <property type="evidence" value="ECO:0007669"/>
    <property type="project" value="InterPro"/>
</dbReference>
<evidence type="ECO:0000313" key="4">
    <source>
        <dbReference type="EMBL" id="SDF05712.1"/>
    </source>
</evidence>
<dbReference type="GO" id="GO:0016987">
    <property type="term" value="F:sigma factor activity"/>
    <property type="evidence" value="ECO:0007669"/>
    <property type="project" value="InterPro"/>
</dbReference>
<feature type="domain" description="RNA polymerase sigma-70 region 2" evidence="2">
    <location>
        <begin position="11"/>
        <end position="73"/>
    </location>
</feature>
<dbReference type="Pfam" id="PF04542">
    <property type="entry name" value="Sigma70_r2"/>
    <property type="match status" value="1"/>
</dbReference>
<dbReference type="InterPro" id="IPR052704">
    <property type="entry name" value="ECF_Sigma-70_Domain"/>
</dbReference>
<dbReference type="SUPFAM" id="SSF54427">
    <property type="entry name" value="NTF2-like"/>
    <property type="match status" value="1"/>
</dbReference>
<dbReference type="Gene3D" id="1.10.10.10">
    <property type="entry name" value="Winged helix-like DNA-binding domain superfamily/Winged helix DNA-binding domain"/>
    <property type="match status" value="1"/>
</dbReference>
<evidence type="ECO:0000313" key="5">
    <source>
        <dbReference type="Proteomes" id="UP000198615"/>
    </source>
</evidence>
<dbReference type="GO" id="GO:0006352">
    <property type="term" value="P:DNA-templated transcription initiation"/>
    <property type="evidence" value="ECO:0007669"/>
    <property type="project" value="InterPro"/>
</dbReference>
<evidence type="ECO:0000259" key="2">
    <source>
        <dbReference type="Pfam" id="PF04542"/>
    </source>
</evidence>
<dbReference type="PANTHER" id="PTHR30173:SF43">
    <property type="entry name" value="ECF RNA POLYMERASE SIGMA FACTOR SIGI-RELATED"/>
    <property type="match status" value="1"/>
</dbReference>
<keyword evidence="5" id="KW-1185">Reference proteome</keyword>
<dbReference type="InterPro" id="IPR013249">
    <property type="entry name" value="RNA_pol_sigma70_r4_t2"/>
</dbReference>
<dbReference type="InterPro" id="IPR032710">
    <property type="entry name" value="NTF2-like_dom_sf"/>
</dbReference>
<sequence length="289" mass="31934">MRPEDPTDDFETQRPALLRLAYRMLGSMAEAEDVVQESWLRWSEADREVIDSPAGWLRRVVTRLCLDQLKSARARRETYVGNWLPEPVVDAPDPALLADNLTYSLMLALERLSPLERAAFLLHDVFDTPLEEIAATLGRAPASVRQLAVRARRHVRGERPRYPVDPEEGKRLAKAFFEAARLGDAAALTALLAQDVTVRSDGGGKVIAFPNTITGVDKAVRLYCGLAQKFGGHRAELLDVVTVDGQPAVISRIGDTVQATVLEFSAGRIAAIYVMRNPDKLGRIGRRLA</sequence>
<accession>A0A8G2BDU9</accession>
<dbReference type="Gene3D" id="1.10.1740.10">
    <property type="match status" value="1"/>
</dbReference>
<evidence type="ECO:0000259" key="3">
    <source>
        <dbReference type="Pfam" id="PF08281"/>
    </source>
</evidence>
<dbReference type="Proteomes" id="UP000198615">
    <property type="component" value="Unassembled WGS sequence"/>
</dbReference>
<organism evidence="4 5">
    <name type="scientific">Thalassobaculum litoreum DSM 18839</name>
    <dbReference type="NCBI Taxonomy" id="1123362"/>
    <lineage>
        <taxon>Bacteria</taxon>
        <taxon>Pseudomonadati</taxon>
        <taxon>Pseudomonadota</taxon>
        <taxon>Alphaproteobacteria</taxon>
        <taxon>Rhodospirillales</taxon>
        <taxon>Thalassobaculaceae</taxon>
        <taxon>Thalassobaculum</taxon>
    </lineage>
</organism>
<proteinExistence type="predicted"/>
<gene>
    <name evidence="4" type="ORF">SAMN05660686_00068</name>
</gene>
<dbReference type="SUPFAM" id="SSF88946">
    <property type="entry name" value="Sigma2 domain of RNA polymerase sigma factors"/>
    <property type="match status" value="1"/>
</dbReference>
<comment type="caution">
    <text evidence="4">The sequence shown here is derived from an EMBL/GenBank/DDBJ whole genome shotgun (WGS) entry which is preliminary data.</text>
</comment>
<feature type="domain" description="RNA polymerase sigma factor 70 region 4 type 2" evidence="3">
    <location>
        <begin position="105"/>
        <end position="154"/>
    </location>
</feature>
<dbReference type="Pfam" id="PF08281">
    <property type="entry name" value="Sigma70_r4_2"/>
    <property type="match status" value="1"/>
</dbReference>
<dbReference type="OrthoDB" id="9794372at2"/>
<dbReference type="RefSeq" id="WP_093147342.1">
    <property type="nucleotide sequence ID" value="NZ_FNBW01000001.1"/>
</dbReference>
<evidence type="ECO:0000256" key="1">
    <source>
        <dbReference type="ARBA" id="ARBA00011344"/>
    </source>
</evidence>
<name>A0A8G2BDU9_9PROT</name>
<dbReference type="InterPro" id="IPR013325">
    <property type="entry name" value="RNA_pol_sigma_r2"/>
</dbReference>
<dbReference type="AlphaFoldDB" id="A0A8G2BDU9"/>
<comment type="subunit">
    <text evidence="1">Interacts transiently with the RNA polymerase catalytic core formed by RpoA, RpoB, RpoC and RpoZ (2 alpha, 1 beta, 1 beta' and 1 omega subunit) to form the RNA polymerase holoenzyme that can initiate transcription.</text>
</comment>
<protein>
    <submittedName>
        <fullName evidence="4">RNA polymerase sigma-70 factor, ECF subfamily</fullName>
    </submittedName>
</protein>
<dbReference type="PANTHER" id="PTHR30173">
    <property type="entry name" value="SIGMA 19 FACTOR"/>
    <property type="match status" value="1"/>
</dbReference>
<dbReference type="InterPro" id="IPR014284">
    <property type="entry name" value="RNA_pol_sigma-70_dom"/>
</dbReference>
<dbReference type="NCBIfam" id="TIGR02937">
    <property type="entry name" value="sigma70-ECF"/>
    <property type="match status" value="1"/>
</dbReference>
<dbReference type="InterPro" id="IPR007627">
    <property type="entry name" value="RNA_pol_sigma70_r2"/>
</dbReference>
<dbReference type="SUPFAM" id="SSF88659">
    <property type="entry name" value="Sigma3 and sigma4 domains of RNA polymerase sigma factors"/>
    <property type="match status" value="1"/>
</dbReference>
<reference evidence="4 5" key="1">
    <citation type="submission" date="2016-10" db="EMBL/GenBank/DDBJ databases">
        <authorList>
            <person name="Varghese N."/>
            <person name="Submissions S."/>
        </authorList>
    </citation>
    <scope>NUCLEOTIDE SEQUENCE [LARGE SCALE GENOMIC DNA]</scope>
    <source>
        <strain evidence="4 5">DSM 18839</strain>
    </source>
</reference>
<dbReference type="NCBIfam" id="NF007214">
    <property type="entry name" value="PRK09636.1"/>
    <property type="match status" value="1"/>
</dbReference>
<dbReference type="InterPro" id="IPR036388">
    <property type="entry name" value="WH-like_DNA-bd_sf"/>
</dbReference>
<dbReference type="Gene3D" id="3.10.450.50">
    <property type="match status" value="1"/>
</dbReference>
<dbReference type="EMBL" id="FNBW01000001">
    <property type="protein sequence ID" value="SDF05712.1"/>
    <property type="molecule type" value="Genomic_DNA"/>
</dbReference>